<accession>A0ABQ2MXX7</accession>
<feature type="transmembrane region" description="Helical" evidence="1">
    <location>
        <begin position="57"/>
        <end position="82"/>
    </location>
</feature>
<sequence>MNATNRVLNRALILIAGLLLAGVAALAIRPAWAEQGLDAAREARRRMDGIRISGLESLSLSAIVACAIAVLAVIALVWFVFAHGGGRISTVRRSPRRLGEVSVDRSVAEEVLARPLRERPDVIAAHLSSFRVKGSRTIRVTVRPRRGADLATIIHAFENAVAEWDALAGEQDPVVLHLAEARLRDSWSSEARVS</sequence>
<reference evidence="3" key="1">
    <citation type="journal article" date="2019" name="Int. J. Syst. Evol. Microbiol.">
        <title>The Global Catalogue of Microorganisms (GCM) 10K type strain sequencing project: providing services to taxonomists for standard genome sequencing and annotation.</title>
        <authorList>
            <consortium name="The Broad Institute Genomics Platform"/>
            <consortium name="The Broad Institute Genome Sequencing Center for Infectious Disease"/>
            <person name="Wu L."/>
            <person name="Ma J."/>
        </authorList>
    </citation>
    <scope>NUCLEOTIDE SEQUENCE [LARGE SCALE GENOMIC DNA]</scope>
    <source>
        <strain evidence="3">CGMCC 4.7181</strain>
    </source>
</reference>
<gene>
    <name evidence="2" type="ORF">GCM10010910_06140</name>
</gene>
<dbReference type="Proteomes" id="UP000638043">
    <property type="component" value="Unassembled WGS sequence"/>
</dbReference>
<keyword evidence="1" id="KW-0812">Transmembrane</keyword>
<keyword evidence="1" id="KW-0472">Membrane</keyword>
<evidence type="ECO:0000313" key="3">
    <source>
        <dbReference type="Proteomes" id="UP000638043"/>
    </source>
</evidence>
<evidence type="ECO:0000256" key="1">
    <source>
        <dbReference type="SAM" id="Phobius"/>
    </source>
</evidence>
<proteinExistence type="predicted"/>
<evidence type="ECO:0000313" key="2">
    <source>
        <dbReference type="EMBL" id="GGO60516.1"/>
    </source>
</evidence>
<protein>
    <recommendedName>
        <fullName evidence="4">Alkaline shock response membrane anchor protein AmaP</fullName>
    </recommendedName>
</protein>
<name>A0ABQ2MXX7_9MICO</name>
<dbReference type="EMBL" id="BMMQ01000002">
    <property type="protein sequence ID" value="GGO60516.1"/>
    <property type="molecule type" value="Genomic_DNA"/>
</dbReference>
<keyword evidence="1" id="KW-1133">Transmembrane helix</keyword>
<comment type="caution">
    <text evidence="2">The sequence shown here is derived from an EMBL/GenBank/DDBJ whole genome shotgun (WGS) entry which is preliminary data.</text>
</comment>
<keyword evidence="3" id="KW-1185">Reference proteome</keyword>
<dbReference type="RefSeq" id="WP_188699942.1">
    <property type="nucleotide sequence ID" value="NZ_BMMQ01000002.1"/>
</dbReference>
<organism evidence="2 3">
    <name type="scientific">Microbacterium nanhaiense</name>
    <dbReference type="NCBI Taxonomy" id="1301026"/>
    <lineage>
        <taxon>Bacteria</taxon>
        <taxon>Bacillati</taxon>
        <taxon>Actinomycetota</taxon>
        <taxon>Actinomycetes</taxon>
        <taxon>Micrococcales</taxon>
        <taxon>Microbacteriaceae</taxon>
        <taxon>Microbacterium</taxon>
    </lineage>
</organism>
<evidence type="ECO:0008006" key="4">
    <source>
        <dbReference type="Google" id="ProtNLM"/>
    </source>
</evidence>